<name>A0A426Y114_ENSVE</name>
<organism evidence="1 2">
    <name type="scientific">Ensete ventricosum</name>
    <name type="common">Abyssinian banana</name>
    <name type="synonym">Musa ensete</name>
    <dbReference type="NCBI Taxonomy" id="4639"/>
    <lineage>
        <taxon>Eukaryota</taxon>
        <taxon>Viridiplantae</taxon>
        <taxon>Streptophyta</taxon>
        <taxon>Embryophyta</taxon>
        <taxon>Tracheophyta</taxon>
        <taxon>Spermatophyta</taxon>
        <taxon>Magnoliopsida</taxon>
        <taxon>Liliopsida</taxon>
        <taxon>Zingiberales</taxon>
        <taxon>Musaceae</taxon>
        <taxon>Ensete</taxon>
    </lineage>
</organism>
<gene>
    <name evidence="1" type="ORF">B296_00020295</name>
</gene>
<sequence length="102" mass="11154">MRSPARICGLRTCYACRQPLGRNRWHVVAAIVGVRGLYCTWLRSATYEGIVGLGMAGRGVTLVLHTSWFNCSSWIHAKEIVAIRVYGCAPLLLLGSPALGPR</sequence>
<dbReference type="EMBL" id="AMZH03015830">
    <property type="protein sequence ID" value="RRT45443.1"/>
    <property type="molecule type" value="Genomic_DNA"/>
</dbReference>
<evidence type="ECO:0000313" key="2">
    <source>
        <dbReference type="Proteomes" id="UP000287651"/>
    </source>
</evidence>
<accession>A0A426Y114</accession>
<protein>
    <submittedName>
        <fullName evidence="1">Uncharacterized protein</fullName>
    </submittedName>
</protein>
<comment type="caution">
    <text evidence="1">The sequence shown here is derived from an EMBL/GenBank/DDBJ whole genome shotgun (WGS) entry which is preliminary data.</text>
</comment>
<proteinExistence type="predicted"/>
<dbReference type="Proteomes" id="UP000287651">
    <property type="component" value="Unassembled WGS sequence"/>
</dbReference>
<dbReference type="AlphaFoldDB" id="A0A426Y114"/>
<reference evidence="1 2" key="1">
    <citation type="journal article" date="2014" name="Agronomy (Basel)">
        <title>A Draft Genome Sequence for Ensete ventricosum, the Drought-Tolerant Tree Against Hunger.</title>
        <authorList>
            <person name="Harrison J."/>
            <person name="Moore K.A."/>
            <person name="Paszkiewicz K."/>
            <person name="Jones T."/>
            <person name="Grant M."/>
            <person name="Ambacheew D."/>
            <person name="Muzemil S."/>
            <person name="Studholme D.J."/>
        </authorList>
    </citation>
    <scope>NUCLEOTIDE SEQUENCE [LARGE SCALE GENOMIC DNA]</scope>
</reference>
<evidence type="ECO:0000313" key="1">
    <source>
        <dbReference type="EMBL" id="RRT45443.1"/>
    </source>
</evidence>